<feature type="compositionally biased region" description="Basic and acidic residues" evidence="1">
    <location>
        <begin position="1"/>
        <end position="16"/>
    </location>
</feature>
<gene>
    <name evidence="2" type="ORF">EVAR_88370_1</name>
</gene>
<feature type="region of interest" description="Disordered" evidence="1">
    <location>
        <begin position="1"/>
        <end position="23"/>
    </location>
</feature>
<feature type="region of interest" description="Disordered" evidence="1">
    <location>
        <begin position="46"/>
        <end position="74"/>
    </location>
</feature>
<feature type="compositionally biased region" description="Polar residues" evidence="1">
    <location>
        <begin position="64"/>
        <end position="74"/>
    </location>
</feature>
<proteinExistence type="predicted"/>
<protein>
    <submittedName>
        <fullName evidence="2">Uncharacterized protein</fullName>
    </submittedName>
</protein>
<evidence type="ECO:0000313" key="2">
    <source>
        <dbReference type="EMBL" id="GBP60643.1"/>
    </source>
</evidence>
<evidence type="ECO:0000256" key="1">
    <source>
        <dbReference type="SAM" id="MobiDB-lite"/>
    </source>
</evidence>
<reference evidence="2 3" key="1">
    <citation type="journal article" date="2019" name="Commun. Biol.">
        <title>The bagworm genome reveals a unique fibroin gene that provides high tensile strength.</title>
        <authorList>
            <person name="Kono N."/>
            <person name="Nakamura H."/>
            <person name="Ohtoshi R."/>
            <person name="Tomita M."/>
            <person name="Numata K."/>
            <person name="Arakawa K."/>
        </authorList>
    </citation>
    <scope>NUCLEOTIDE SEQUENCE [LARGE SCALE GENOMIC DNA]</scope>
</reference>
<dbReference type="EMBL" id="BGZK01000792">
    <property type="protein sequence ID" value="GBP60643.1"/>
    <property type="molecule type" value="Genomic_DNA"/>
</dbReference>
<keyword evidence="3" id="KW-1185">Reference proteome</keyword>
<dbReference type="Proteomes" id="UP000299102">
    <property type="component" value="Unassembled WGS sequence"/>
</dbReference>
<dbReference type="AlphaFoldDB" id="A0A4C1XBQ9"/>
<comment type="caution">
    <text evidence="2">The sequence shown here is derived from an EMBL/GenBank/DDBJ whole genome shotgun (WGS) entry which is preliminary data.</text>
</comment>
<feature type="compositionally biased region" description="Basic and acidic residues" evidence="1">
    <location>
        <begin position="46"/>
        <end position="56"/>
    </location>
</feature>
<organism evidence="2 3">
    <name type="scientific">Eumeta variegata</name>
    <name type="common">Bagworm moth</name>
    <name type="synonym">Eumeta japonica</name>
    <dbReference type="NCBI Taxonomy" id="151549"/>
    <lineage>
        <taxon>Eukaryota</taxon>
        <taxon>Metazoa</taxon>
        <taxon>Ecdysozoa</taxon>
        <taxon>Arthropoda</taxon>
        <taxon>Hexapoda</taxon>
        <taxon>Insecta</taxon>
        <taxon>Pterygota</taxon>
        <taxon>Neoptera</taxon>
        <taxon>Endopterygota</taxon>
        <taxon>Lepidoptera</taxon>
        <taxon>Glossata</taxon>
        <taxon>Ditrysia</taxon>
        <taxon>Tineoidea</taxon>
        <taxon>Psychidae</taxon>
        <taxon>Oiketicinae</taxon>
        <taxon>Eumeta</taxon>
    </lineage>
</organism>
<accession>A0A4C1XBQ9</accession>
<name>A0A4C1XBQ9_EUMVA</name>
<sequence length="91" mass="10270">MLQQNLDDHAHRRPGDQEMEQGRFYVRQRFTPGQRGTDSLRVSDIEMGSVRRDDRPPAGPGLSSFDTTTTTIRNANSRTSGGVVISYFTLR</sequence>
<evidence type="ECO:0000313" key="3">
    <source>
        <dbReference type="Proteomes" id="UP000299102"/>
    </source>
</evidence>